<dbReference type="RefSeq" id="WP_081315935.1">
    <property type="nucleotide sequence ID" value="NZ_CP023483.1"/>
</dbReference>
<reference evidence="1 2" key="1">
    <citation type="submission" date="2017-09" db="EMBL/GenBank/DDBJ databases">
        <title>Complete Genome Sequences of Two Strains of the Meat Spoilage Bacterium Brochothrix thermosphacta Isolated from Ground Chicken.</title>
        <authorList>
            <person name="Paoli G.C."/>
            <person name="Wijey C."/>
            <person name="Chen C.-Y."/>
            <person name="Nguyen L."/>
            <person name="Yan X."/>
            <person name="Irwin P.L."/>
        </authorList>
    </citation>
    <scope>NUCLEOTIDE SEQUENCE [LARGE SCALE GENOMIC DNA]</scope>
    <source>
        <strain evidence="1 2">BI</strain>
    </source>
</reference>
<evidence type="ECO:0008006" key="3">
    <source>
        <dbReference type="Google" id="ProtNLM"/>
    </source>
</evidence>
<dbReference type="GO" id="GO:0005975">
    <property type="term" value="P:carbohydrate metabolic process"/>
    <property type="evidence" value="ECO:0007669"/>
    <property type="project" value="InterPro"/>
</dbReference>
<accession>A0A291BYS3</accession>
<dbReference type="EMBL" id="CP023483">
    <property type="protein sequence ID" value="ATF26378.1"/>
    <property type="molecule type" value="Genomic_DNA"/>
</dbReference>
<dbReference type="SUPFAM" id="SSF48208">
    <property type="entry name" value="Six-hairpin glycosidases"/>
    <property type="match status" value="1"/>
</dbReference>
<dbReference type="InterPro" id="IPR008928">
    <property type="entry name" value="6-hairpin_glycosidase_sf"/>
</dbReference>
<organism evidence="1 2">
    <name type="scientific">Brochothrix thermosphacta</name>
    <name type="common">Microbacterium thermosphactum</name>
    <dbReference type="NCBI Taxonomy" id="2756"/>
    <lineage>
        <taxon>Bacteria</taxon>
        <taxon>Bacillati</taxon>
        <taxon>Bacillota</taxon>
        <taxon>Bacilli</taxon>
        <taxon>Bacillales</taxon>
        <taxon>Listeriaceae</taxon>
        <taxon>Brochothrix</taxon>
    </lineage>
</organism>
<dbReference type="Gene3D" id="1.50.10.20">
    <property type="match status" value="1"/>
</dbReference>
<dbReference type="STRING" id="2756.BFR44_09000"/>
<dbReference type="OrthoDB" id="9810718at2"/>
<sequence length="572" mass="67502">MEKMTNLQQFKTAVERFQTNKRSQSIKELLPPVIGNQSKYIVFLSIGQHNQRAKVFHHVSEQSYEKAQERVMDKAFKWLLKYQPNFTFVKLDYVTNVEETTLLKLQTKIAKYRKNYFRKGIAFDSDFSLSFLEQEVNGNAFIREAKNGVMGIDELNIRHYLKVNRYKVFNFTVNAYAQKNIYLFDTQGYFFDVTENRKWTELYSGGLANGIRKAPNLKREIEQITKKSTLFLEQEITSSGKFNYGYFSAFDKKIGTYNILRHSSSLYSMLEGYEVIGDKKILASAKKSIDYLISTSLVYRHEETAYIVDKANADEIKLGSNATAILAITKYTEVSQDKSYIAYAQHLANGILEMRNKEDGHYTHVLQYPTFDVKDKFRIIYYEGEAVFSLLRLYQIDNDKKWLDEVVDYFEIFIAEDYWKHHDHWLSYAVNELTDYISDDKYYQFGLKNCADKLDFMYHRETTFPTFLELTMAAYKMLRKIKAENKDYLLIDFDETLLIQTIDKRAEYQRVGFMYPELAMYFKTPETVLNGFFIRHHSFRVRIDDVEHNLSGYIQYLLHRIPDIEKKALATV</sequence>
<name>A0A291BYS3_BROTH</name>
<dbReference type="Proteomes" id="UP000243591">
    <property type="component" value="Chromosome"/>
</dbReference>
<dbReference type="AlphaFoldDB" id="A0A291BYS3"/>
<dbReference type="KEGG" id="bths:CNY62_08305"/>
<evidence type="ECO:0000313" key="2">
    <source>
        <dbReference type="Proteomes" id="UP000243591"/>
    </source>
</evidence>
<proteinExistence type="predicted"/>
<evidence type="ECO:0000313" key="1">
    <source>
        <dbReference type="EMBL" id="ATF26378.1"/>
    </source>
</evidence>
<keyword evidence="2" id="KW-1185">Reference proteome</keyword>
<protein>
    <recommendedName>
        <fullName evidence="3">Poly(Glycerol-phosphate) alpha-glucosyltransferase</fullName>
    </recommendedName>
</protein>
<gene>
    <name evidence="1" type="ORF">CNY62_08305</name>
</gene>